<evidence type="ECO:0000313" key="2">
    <source>
        <dbReference type="Proteomes" id="UP000241647"/>
    </source>
</evidence>
<dbReference type="RefSeq" id="WP_063031226.1">
    <property type="nucleotide sequence ID" value="NZ_PYHS01000010.1"/>
</dbReference>
<gene>
    <name evidence="1" type="ORF">C8259_20270</name>
</gene>
<dbReference type="EMBL" id="PYHS01000010">
    <property type="protein sequence ID" value="PSR61379.1"/>
    <property type="molecule type" value="Genomic_DNA"/>
</dbReference>
<reference evidence="1 2" key="1">
    <citation type="submission" date="2018-02" db="EMBL/GenBank/DDBJ databases">
        <title>8 Nocardia nova and 1 Nocardia cyriacigeorgica strain used for evolution to TMP-SMX.</title>
        <authorList>
            <person name="Mehta H."/>
            <person name="Weng J."/>
            <person name="Shamoo Y."/>
        </authorList>
    </citation>
    <scope>NUCLEOTIDE SEQUENCE [LARGE SCALE GENOMIC DNA]</scope>
    <source>
        <strain evidence="1 2">ATCC 33727</strain>
    </source>
</reference>
<name>A0A2T2Z0Z3_9NOCA</name>
<protein>
    <submittedName>
        <fullName evidence="1">DUF4254 domain-containing protein</fullName>
    </submittedName>
</protein>
<evidence type="ECO:0000313" key="1">
    <source>
        <dbReference type="EMBL" id="PSR61379.1"/>
    </source>
</evidence>
<dbReference type="Pfam" id="PF14063">
    <property type="entry name" value="DUF4254"/>
    <property type="match status" value="1"/>
</dbReference>
<comment type="caution">
    <text evidence="1">The sequence shown here is derived from an EMBL/GenBank/DDBJ whole genome shotgun (WGS) entry which is preliminary data.</text>
</comment>
<proteinExistence type="predicted"/>
<accession>A0A2T2Z0Z3</accession>
<dbReference type="InterPro" id="IPR025350">
    <property type="entry name" value="DUF4254"/>
</dbReference>
<organism evidence="1 2">
    <name type="scientific">Nocardia nova</name>
    <dbReference type="NCBI Taxonomy" id="37330"/>
    <lineage>
        <taxon>Bacteria</taxon>
        <taxon>Bacillati</taxon>
        <taxon>Actinomycetota</taxon>
        <taxon>Actinomycetes</taxon>
        <taxon>Mycobacteriales</taxon>
        <taxon>Nocardiaceae</taxon>
        <taxon>Nocardia</taxon>
    </lineage>
</organism>
<sequence length="153" mass="16818">MVKLPPIDELLEACNGTVRLNHPVLHAARALAELHSARRTALPADTSDVERSRAELVRSIDRWVTTHLPQARSASYLHTESVGMVIDRIAQYRGDAHTALKSAVPEPDRHFLWQRLAELAVGYTDLAFEISAGLRNVPALTYPMDAAGAHPIA</sequence>
<dbReference type="Proteomes" id="UP000241647">
    <property type="component" value="Unassembled WGS sequence"/>
</dbReference>
<dbReference type="AlphaFoldDB" id="A0A2T2Z0Z3"/>